<proteinExistence type="predicted"/>
<dbReference type="PANTHER" id="PTHR46400:SF17">
    <property type="entry name" value="E3 UBIQUITIN LIGASE BIG BROTHER-LIKE PROTEIN"/>
    <property type="match status" value="1"/>
</dbReference>
<dbReference type="InterPro" id="IPR033276">
    <property type="entry name" value="BB"/>
</dbReference>
<accession>V4LTT9</accession>
<keyword evidence="1" id="KW-0479">Metal-binding</keyword>
<gene>
    <name evidence="3" type="ORF">EUTSA_v10015563mg</name>
</gene>
<dbReference type="Gene3D" id="3.30.40.10">
    <property type="entry name" value="Zinc/RING finger domain, C3HC4 (zinc finger)"/>
    <property type="match status" value="1"/>
</dbReference>
<dbReference type="GO" id="GO:0008270">
    <property type="term" value="F:zinc ion binding"/>
    <property type="evidence" value="ECO:0007669"/>
    <property type="project" value="UniProtKB-KW"/>
</dbReference>
<dbReference type="InterPro" id="IPR001841">
    <property type="entry name" value="Znf_RING"/>
</dbReference>
<name>V4LTT9_EUTSA</name>
<protein>
    <recommendedName>
        <fullName evidence="2">RING-type domain-containing protein</fullName>
    </recommendedName>
</protein>
<evidence type="ECO:0000256" key="1">
    <source>
        <dbReference type="PROSITE-ProRule" id="PRU00175"/>
    </source>
</evidence>
<keyword evidence="4" id="KW-1185">Reference proteome</keyword>
<evidence type="ECO:0000313" key="4">
    <source>
        <dbReference type="Proteomes" id="UP000030689"/>
    </source>
</evidence>
<reference evidence="3 4" key="1">
    <citation type="journal article" date="2013" name="Front. Plant Sci.">
        <title>The Reference Genome of the Halophytic Plant Eutrema salsugineum.</title>
        <authorList>
            <person name="Yang R."/>
            <person name="Jarvis D.E."/>
            <person name="Chen H."/>
            <person name="Beilstein M.A."/>
            <person name="Grimwood J."/>
            <person name="Jenkins J."/>
            <person name="Shu S."/>
            <person name="Prochnik S."/>
            <person name="Xin M."/>
            <person name="Ma C."/>
            <person name="Schmutz J."/>
            <person name="Wing R.A."/>
            <person name="Mitchell-Olds T."/>
            <person name="Schumaker K.S."/>
            <person name="Wang X."/>
        </authorList>
    </citation>
    <scope>NUCLEOTIDE SEQUENCE [LARGE SCALE GENOMIC DNA]</scope>
</reference>
<dbReference type="KEGG" id="eus:EUTSA_v10015563mg"/>
<dbReference type="PANTHER" id="PTHR46400">
    <property type="entry name" value="RING/U-BOX SUPERFAMILY PROTEIN"/>
    <property type="match status" value="1"/>
</dbReference>
<dbReference type="GO" id="GO:0048437">
    <property type="term" value="P:floral organ development"/>
    <property type="evidence" value="ECO:0007669"/>
    <property type="project" value="TreeGrafter"/>
</dbReference>
<dbReference type="AlphaFoldDB" id="V4LTT9"/>
<organism evidence="3 4">
    <name type="scientific">Eutrema salsugineum</name>
    <name type="common">Saltwater cress</name>
    <name type="synonym">Sisymbrium salsugineum</name>
    <dbReference type="NCBI Taxonomy" id="72664"/>
    <lineage>
        <taxon>Eukaryota</taxon>
        <taxon>Viridiplantae</taxon>
        <taxon>Streptophyta</taxon>
        <taxon>Embryophyta</taxon>
        <taxon>Tracheophyta</taxon>
        <taxon>Spermatophyta</taxon>
        <taxon>Magnoliopsida</taxon>
        <taxon>eudicotyledons</taxon>
        <taxon>Gunneridae</taxon>
        <taxon>Pentapetalae</taxon>
        <taxon>rosids</taxon>
        <taxon>malvids</taxon>
        <taxon>Brassicales</taxon>
        <taxon>Brassicaceae</taxon>
        <taxon>Eutremeae</taxon>
        <taxon>Eutrema</taxon>
    </lineage>
</organism>
<dbReference type="EMBL" id="KI517464">
    <property type="protein sequence ID" value="ESQ43313.1"/>
    <property type="molecule type" value="Genomic_DNA"/>
</dbReference>
<dbReference type="Gramene" id="ESQ43313">
    <property type="protein sequence ID" value="ESQ43313"/>
    <property type="gene ID" value="EUTSA_v10015563mg"/>
</dbReference>
<dbReference type="Pfam" id="PF13639">
    <property type="entry name" value="zf-RING_2"/>
    <property type="match status" value="1"/>
</dbReference>
<dbReference type="SMART" id="SM00184">
    <property type="entry name" value="RING"/>
    <property type="match status" value="1"/>
</dbReference>
<feature type="domain" description="RING-type" evidence="2">
    <location>
        <begin position="138"/>
        <end position="180"/>
    </location>
</feature>
<evidence type="ECO:0000259" key="2">
    <source>
        <dbReference type="PROSITE" id="PS50089"/>
    </source>
</evidence>
<dbReference type="FunFam" id="3.30.40.10:FF:000226">
    <property type="entry name" value="E3 ubiquitin ligase BIG BROTHER"/>
    <property type="match status" value="1"/>
</dbReference>
<dbReference type="GO" id="GO:0004842">
    <property type="term" value="F:ubiquitin-protein transferase activity"/>
    <property type="evidence" value="ECO:0007669"/>
    <property type="project" value="InterPro"/>
</dbReference>
<dbReference type="InterPro" id="IPR013083">
    <property type="entry name" value="Znf_RING/FYVE/PHD"/>
</dbReference>
<dbReference type="GO" id="GO:0046621">
    <property type="term" value="P:negative regulation of organ growth"/>
    <property type="evidence" value="ECO:0007669"/>
    <property type="project" value="InterPro"/>
</dbReference>
<keyword evidence="1" id="KW-0863">Zinc-finger</keyword>
<dbReference type="Proteomes" id="UP000030689">
    <property type="component" value="Unassembled WGS sequence"/>
</dbReference>
<sequence>MHPYQVEIDEALAASLLYDSPESTIHNGVIARPFQQQEQGKIVYKTSGGFTGHSYGNSSRDWYTHRRDYSDIGSNSGHDHSENLTTEELNIIESVGNVDRGLSESKISRLPTHKYGQKPKFRWWWQKKKKFVADDTRCSICLVDYEKGDKITTLPPCNHIYHKDCIAQWLKKSTICCVCTREVYI</sequence>
<evidence type="ECO:0000313" key="3">
    <source>
        <dbReference type="EMBL" id="ESQ43313.1"/>
    </source>
</evidence>
<dbReference type="OMA" id="YPHGHDT"/>
<dbReference type="PROSITE" id="PS50089">
    <property type="entry name" value="ZF_RING_2"/>
    <property type="match status" value="1"/>
</dbReference>
<dbReference type="SUPFAM" id="SSF57850">
    <property type="entry name" value="RING/U-box"/>
    <property type="match status" value="1"/>
</dbReference>
<dbReference type="GO" id="GO:0031624">
    <property type="term" value="F:ubiquitin conjugating enzyme binding"/>
    <property type="evidence" value="ECO:0007669"/>
    <property type="project" value="TreeGrafter"/>
</dbReference>
<dbReference type="GO" id="GO:0016567">
    <property type="term" value="P:protein ubiquitination"/>
    <property type="evidence" value="ECO:0007669"/>
    <property type="project" value="InterPro"/>
</dbReference>
<keyword evidence="1" id="KW-0862">Zinc</keyword>